<dbReference type="EMBL" id="LR797105">
    <property type="protein sequence ID" value="CAB4187473.1"/>
    <property type="molecule type" value="Genomic_DNA"/>
</dbReference>
<accession>A0A6J5QSF9</accession>
<sequence length="107" mass="11469">MNGFVPPSGARSAARRGLDLVKAGKAGGGYESATSARARKIVAGDPLTRDHVMRMHSFFSRHAVDRKPDWGKSGKETPGYVSWQAWGGDAGASWSARLANKLRQSAK</sequence>
<gene>
    <name evidence="1" type="ORF">UFOVP1158_23</name>
</gene>
<proteinExistence type="predicted"/>
<protein>
    <submittedName>
        <fullName evidence="1">Uncharacterized protein</fullName>
    </submittedName>
</protein>
<reference evidence="1" key="1">
    <citation type="submission" date="2020-05" db="EMBL/GenBank/DDBJ databases">
        <authorList>
            <person name="Chiriac C."/>
            <person name="Salcher M."/>
            <person name="Ghai R."/>
            <person name="Kavagutti S V."/>
        </authorList>
    </citation>
    <scope>NUCLEOTIDE SEQUENCE</scope>
</reference>
<name>A0A6J5QSF9_9CAUD</name>
<organism evidence="1">
    <name type="scientific">uncultured Caudovirales phage</name>
    <dbReference type="NCBI Taxonomy" id="2100421"/>
    <lineage>
        <taxon>Viruses</taxon>
        <taxon>Duplodnaviria</taxon>
        <taxon>Heunggongvirae</taxon>
        <taxon>Uroviricota</taxon>
        <taxon>Caudoviricetes</taxon>
        <taxon>Peduoviridae</taxon>
        <taxon>Maltschvirus</taxon>
        <taxon>Maltschvirus maltsch</taxon>
    </lineage>
</organism>
<evidence type="ECO:0000313" key="1">
    <source>
        <dbReference type="EMBL" id="CAB4187473.1"/>
    </source>
</evidence>